<organism evidence="1 2">
    <name type="scientific">Arcicella aurantiaca</name>
    <dbReference type="NCBI Taxonomy" id="591202"/>
    <lineage>
        <taxon>Bacteria</taxon>
        <taxon>Pseudomonadati</taxon>
        <taxon>Bacteroidota</taxon>
        <taxon>Cytophagia</taxon>
        <taxon>Cytophagales</taxon>
        <taxon>Flectobacillaceae</taxon>
        <taxon>Arcicella</taxon>
    </lineage>
</organism>
<evidence type="ECO:0000313" key="2">
    <source>
        <dbReference type="Proteomes" id="UP000245489"/>
    </source>
</evidence>
<keyword evidence="2" id="KW-1185">Reference proteome</keyword>
<dbReference type="OrthoDB" id="840060at2"/>
<protein>
    <submittedName>
        <fullName evidence="1">Uncharacterized protein</fullName>
    </submittedName>
</protein>
<proteinExistence type="predicted"/>
<dbReference type="RefSeq" id="WP_109743942.1">
    <property type="nucleotide sequence ID" value="NZ_QGGO01000018.1"/>
</dbReference>
<dbReference type="AlphaFoldDB" id="A0A316DZX7"/>
<sequence length="74" mass="8727">MTTLNYVKVILEKVSFDAKLFEKELRKAIKTLVVEEIKELRAWCSEQFGKMYNQVIDKCFSRIRRKKVDVAIAS</sequence>
<accession>A0A316DZX7</accession>
<dbReference type="EMBL" id="QGGO01000018">
    <property type="protein sequence ID" value="PWK22978.1"/>
    <property type="molecule type" value="Genomic_DNA"/>
</dbReference>
<gene>
    <name evidence="1" type="ORF">LV89_03246</name>
</gene>
<dbReference type="Proteomes" id="UP000245489">
    <property type="component" value="Unassembled WGS sequence"/>
</dbReference>
<comment type="caution">
    <text evidence="1">The sequence shown here is derived from an EMBL/GenBank/DDBJ whole genome shotgun (WGS) entry which is preliminary data.</text>
</comment>
<evidence type="ECO:0000313" key="1">
    <source>
        <dbReference type="EMBL" id="PWK22978.1"/>
    </source>
</evidence>
<reference evidence="1 2" key="1">
    <citation type="submission" date="2018-05" db="EMBL/GenBank/DDBJ databases">
        <title>Genomic Encyclopedia of Archaeal and Bacterial Type Strains, Phase II (KMG-II): from individual species to whole genera.</title>
        <authorList>
            <person name="Goeker M."/>
        </authorList>
    </citation>
    <scope>NUCLEOTIDE SEQUENCE [LARGE SCALE GENOMIC DNA]</scope>
    <source>
        <strain evidence="1 2">DSM 22214</strain>
    </source>
</reference>
<name>A0A316DZX7_9BACT</name>